<feature type="domain" description="Asparagine synthetase" evidence="1">
    <location>
        <begin position="37"/>
        <end position="138"/>
    </location>
</feature>
<dbReference type="GO" id="GO:0004066">
    <property type="term" value="F:asparagine synthase (glutamine-hydrolyzing) activity"/>
    <property type="evidence" value="ECO:0007669"/>
    <property type="project" value="InterPro"/>
</dbReference>
<dbReference type="AlphaFoldDB" id="A0A561SFV1"/>
<dbReference type="SUPFAM" id="SSF52402">
    <property type="entry name" value="Adenine nucleotide alpha hydrolases-like"/>
    <property type="match status" value="1"/>
</dbReference>
<dbReference type="Proteomes" id="UP000317940">
    <property type="component" value="Unassembled WGS sequence"/>
</dbReference>
<organism evidence="2 3">
    <name type="scientific">Kitasatospora viridis</name>
    <dbReference type="NCBI Taxonomy" id="281105"/>
    <lineage>
        <taxon>Bacteria</taxon>
        <taxon>Bacillati</taxon>
        <taxon>Actinomycetota</taxon>
        <taxon>Actinomycetes</taxon>
        <taxon>Kitasatosporales</taxon>
        <taxon>Streptomycetaceae</taxon>
        <taxon>Kitasatospora</taxon>
    </lineage>
</organism>
<dbReference type="Pfam" id="PF00733">
    <property type="entry name" value="Asn_synthase"/>
    <property type="match status" value="1"/>
</dbReference>
<reference evidence="2 3" key="1">
    <citation type="submission" date="2019-06" db="EMBL/GenBank/DDBJ databases">
        <title>Sequencing the genomes of 1000 actinobacteria strains.</title>
        <authorList>
            <person name="Klenk H.-P."/>
        </authorList>
    </citation>
    <scope>NUCLEOTIDE SEQUENCE [LARGE SCALE GENOMIC DNA]</scope>
    <source>
        <strain evidence="2 3">DSM 44826</strain>
    </source>
</reference>
<proteinExistence type="predicted"/>
<dbReference type="EMBL" id="VIWT01000005">
    <property type="protein sequence ID" value="TWF73718.1"/>
    <property type="molecule type" value="Genomic_DNA"/>
</dbReference>
<comment type="caution">
    <text evidence="2">The sequence shown here is derived from an EMBL/GenBank/DDBJ whole genome shotgun (WGS) entry which is preliminary data.</text>
</comment>
<accession>A0A561SFV1</accession>
<keyword evidence="3" id="KW-1185">Reference proteome</keyword>
<protein>
    <submittedName>
        <fullName evidence="2">Asparagine synthase</fullName>
    </submittedName>
</protein>
<evidence type="ECO:0000259" key="1">
    <source>
        <dbReference type="Pfam" id="PF00733"/>
    </source>
</evidence>
<dbReference type="InterPro" id="IPR001962">
    <property type="entry name" value="Asn_synthase"/>
</dbReference>
<gene>
    <name evidence="2" type="ORF">FHX73_15345</name>
</gene>
<dbReference type="Gene3D" id="3.40.50.620">
    <property type="entry name" value="HUPs"/>
    <property type="match status" value="1"/>
</dbReference>
<sequence length="178" mass="19097">MATAPDPFVGLDAGVRTLIDEIREVARTAQADAALAEDVGIRLRNPFLDASVVNTLLRVPLEARPPVYAYKPQLVQAMSDLLPVPLAARMSKGAFNADFYTGRRANLDALLSLADGLLAASGLVEPHALRLALKQAAMGMPVPTGILDRTIAVEAWLLSLDRQSESQWVEAQGVENRG</sequence>
<dbReference type="GO" id="GO:0006529">
    <property type="term" value="P:asparagine biosynthetic process"/>
    <property type="evidence" value="ECO:0007669"/>
    <property type="project" value="InterPro"/>
</dbReference>
<evidence type="ECO:0000313" key="3">
    <source>
        <dbReference type="Proteomes" id="UP000317940"/>
    </source>
</evidence>
<evidence type="ECO:0000313" key="2">
    <source>
        <dbReference type="EMBL" id="TWF73718.1"/>
    </source>
</evidence>
<dbReference type="InterPro" id="IPR014729">
    <property type="entry name" value="Rossmann-like_a/b/a_fold"/>
</dbReference>
<name>A0A561SFV1_9ACTN</name>